<protein>
    <submittedName>
        <fullName evidence="1">Uncharacterized protein</fullName>
    </submittedName>
</protein>
<evidence type="ECO:0000313" key="1">
    <source>
        <dbReference type="EMBL" id="TRM68370.1"/>
    </source>
</evidence>
<reference evidence="1 2" key="1">
    <citation type="journal article" date="2019" name="New Phytol.">
        <title>Comparative genomics reveals unique wood-decay strategies and fruiting body development in the Schizophyllaceae.</title>
        <authorList>
            <person name="Almasi E."/>
            <person name="Sahu N."/>
            <person name="Krizsan K."/>
            <person name="Balint B."/>
            <person name="Kovacs G.M."/>
            <person name="Kiss B."/>
            <person name="Cseklye J."/>
            <person name="Drula E."/>
            <person name="Henrissat B."/>
            <person name="Nagy I."/>
            <person name="Chovatia M."/>
            <person name="Adam C."/>
            <person name="LaButti K."/>
            <person name="Lipzen A."/>
            <person name="Riley R."/>
            <person name="Grigoriev I.V."/>
            <person name="Nagy L.G."/>
        </authorList>
    </citation>
    <scope>NUCLEOTIDE SEQUENCE [LARGE SCALE GENOMIC DNA]</scope>
    <source>
        <strain evidence="1 2">NL-1724</strain>
    </source>
</reference>
<dbReference type="EMBL" id="VDMD01000002">
    <property type="protein sequence ID" value="TRM68370.1"/>
    <property type="molecule type" value="Genomic_DNA"/>
</dbReference>
<keyword evidence="2" id="KW-1185">Reference proteome</keyword>
<accession>A0A550CUA8</accession>
<sequence length="109" mass="11895">MIQSLESGFAPLFLSSTLSMAKLRSGLPLWQVYCQNIIDSGANLACLHGLNSSQALLANINPSTGAYAEEPYAFGSTNDWRGGVLLRLSLHTVRAWQIRSGADYCEQRC</sequence>
<gene>
    <name evidence="1" type="ORF">BD626DRAFT_115107</name>
</gene>
<organism evidence="1 2">
    <name type="scientific">Schizophyllum amplum</name>
    <dbReference type="NCBI Taxonomy" id="97359"/>
    <lineage>
        <taxon>Eukaryota</taxon>
        <taxon>Fungi</taxon>
        <taxon>Dikarya</taxon>
        <taxon>Basidiomycota</taxon>
        <taxon>Agaricomycotina</taxon>
        <taxon>Agaricomycetes</taxon>
        <taxon>Agaricomycetidae</taxon>
        <taxon>Agaricales</taxon>
        <taxon>Schizophyllaceae</taxon>
        <taxon>Schizophyllum</taxon>
    </lineage>
</organism>
<dbReference type="Proteomes" id="UP000320762">
    <property type="component" value="Unassembled WGS sequence"/>
</dbReference>
<proteinExistence type="predicted"/>
<evidence type="ECO:0000313" key="2">
    <source>
        <dbReference type="Proteomes" id="UP000320762"/>
    </source>
</evidence>
<comment type="caution">
    <text evidence="1">The sequence shown here is derived from an EMBL/GenBank/DDBJ whole genome shotgun (WGS) entry which is preliminary data.</text>
</comment>
<name>A0A550CUA8_9AGAR</name>
<dbReference type="AlphaFoldDB" id="A0A550CUA8"/>